<reference evidence="1" key="1">
    <citation type="submission" date="2021-01" db="EMBL/GenBank/DDBJ databases">
        <authorList>
            <person name="Corre E."/>
            <person name="Pelletier E."/>
            <person name="Niang G."/>
            <person name="Scheremetjew M."/>
            <person name="Finn R."/>
            <person name="Kale V."/>
            <person name="Holt S."/>
            <person name="Cochrane G."/>
            <person name="Meng A."/>
            <person name="Brown T."/>
            <person name="Cohen L."/>
        </authorList>
    </citation>
    <scope>NUCLEOTIDE SEQUENCE</scope>
    <source>
        <strain evidence="1">CCMP3107</strain>
    </source>
</reference>
<proteinExistence type="predicted"/>
<dbReference type="EMBL" id="HBIU01061528">
    <property type="protein sequence ID" value="CAE0654458.1"/>
    <property type="molecule type" value="Transcribed_RNA"/>
</dbReference>
<evidence type="ECO:0000313" key="1">
    <source>
        <dbReference type="EMBL" id="CAE0654458.1"/>
    </source>
</evidence>
<sequence length="272" mass="30673">MAFPLMKELMVQQCNLGPAEARELEGIQDLGSLYNLVGHDFWVVAPCASAAAPGRAMEGTRLTVVARPPGGHEFTLRTPGLPARWADFDRELRFWFYRLEDAVLEAPLGKCTERILDTAVTIFYYWVHFAPLSRGSAACGYILMFSILHAAGFELECPMKPGVQWDWEAILRPEPESFLAVIKPWLLRKHSIIEQDGVKMVVLGDKKNQEQRTDELSFNGDYHGKGFDFEQISCSGECKISSLERLPSLAAELCTSIRDTLHLLNYCDYEHS</sequence>
<gene>
    <name evidence="1" type="ORF">HAKA00212_LOCUS26547</name>
</gene>
<dbReference type="GO" id="GO:0045892">
    <property type="term" value="P:negative regulation of DNA-templated transcription"/>
    <property type="evidence" value="ECO:0007669"/>
    <property type="project" value="InterPro"/>
</dbReference>
<protein>
    <submittedName>
        <fullName evidence="1">Uncharacterized protein</fullName>
    </submittedName>
</protein>
<dbReference type="SUPFAM" id="SSF103383">
    <property type="entry name" value="Antivirulence factor"/>
    <property type="match status" value="1"/>
</dbReference>
<dbReference type="PANTHER" id="PTHR44749:SF1">
    <property type="entry name" value="TETRATRICOPEPTIDE-LIKE HELICAL DOMAIN-CONTAINING PROTEIN"/>
    <property type="match status" value="1"/>
</dbReference>
<organism evidence="1">
    <name type="scientific">Heterosigma akashiwo</name>
    <name type="common">Chromophytic alga</name>
    <name type="synonym">Heterosigma carterae</name>
    <dbReference type="NCBI Taxonomy" id="2829"/>
    <lineage>
        <taxon>Eukaryota</taxon>
        <taxon>Sar</taxon>
        <taxon>Stramenopiles</taxon>
        <taxon>Ochrophyta</taxon>
        <taxon>Raphidophyceae</taxon>
        <taxon>Chattonellales</taxon>
        <taxon>Chattonellaceae</taxon>
        <taxon>Heterosigma</taxon>
    </lineage>
</organism>
<dbReference type="AlphaFoldDB" id="A0A7S4DKG5"/>
<dbReference type="InterPro" id="IPR036231">
    <property type="entry name" value="Avirulence_B/C_sf"/>
</dbReference>
<accession>A0A7S4DKG5</accession>
<name>A0A7S4DKG5_HETAK</name>
<dbReference type="InterPro" id="IPR044650">
    <property type="entry name" value="SRFR1-like"/>
</dbReference>
<dbReference type="PANTHER" id="PTHR44749">
    <property type="entry name" value="SUPPRESSOR OF RPS4-RLD 1"/>
    <property type="match status" value="1"/>
</dbReference>
<dbReference type="Gene3D" id="1.10.3290.20">
    <property type="match status" value="1"/>
</dbReference>